<dbReference type="Pfam" id="PF00089">
    <property type="entry name" value="Trypsin"/>
    <property type="match status" value="1"/>
</dbReference>
<dbReference type="InterPro" id="IPR001254">
    <property type="entry name" value="Trypsin_dom"/>
</dbReference>
<dbReference type="PROSITE" id="PS00135">
    <property type="entry name" value="TRYPSIN_SER"/>
    <property type="match status" value="1"/>
</dbReference>
<evidence type="ECO:0000313" key="10">
    <source>
        <dbReference type="Proteomes" id="UP001168821"/>
    </source>
</evidence>
<feature type="compositionally biased region" description="Low complexity" evidence="6">
    <location>
        <begin position="338"/>
        <end position="347"/>
    </location>
</feature>
<dbReference type="Proteomes" id="UP001168821">
    <property type="component" value="Unassembled WGS sequence"/>
</dbReference>
<dbReference type="CDD" id="cd00190">
    <property type="entry name" value="Tryp_SPc"/>
    <property type="match status" value="1"/>
</dbReference>
<feature type="region of interest" description="Disordered" evidence="6">
    <location>
        <begin position="290"/>
        <end position="367"/>
    </location>
</feature>
<keyword evidence="7" id="KW-0732">Signal</keyword>
<feature type="chain" id="PRO_5041320712" description="Peptidase S1 domain-containing protein" evidence="7">
    <location>
        <begin position="22"/>
        <end position="944"/>
    </location>
</feature>
<dbReference type="PANTHER" id="PTHR24252:SF7">
    <property type="entry name" value="HYALIN"/>
    <property type="match status" value="1"/>
</dbReference>
<accession>A0AA38MAK4</accession>
<dbReference type="PROSITE" id="PS00134">
    <property type="entry name" value="TRYPSIN_HIS"/>
    <property type="match status" value="1"/>
</dbReference>
<keyword evidence="1 5" id="KW-0645">Protease</keyword>
<feature type="region of interest" description="Disordered" evidence="6">
    <location>
        <begin position="586"/>
        <end position="682"/>
    </location>
</feature>
<dbReference type="EMBL" id="JALNTZ010000006">
    <property type="protein sequence ID" value="KAJ3649176.1"/>
    <property type="molecule type" value="Genomic_DNA"/>
</dbReference>
<keyword evidence="2 5" id="KW-0378">Hydrolase</keyword>
<reference evidence="9" key="1">
    <citation type="journal article" date="2023" name="G3 (Bethesda)">
        <title>Whole genome assemblies of Zophobas morio and Tenebrio molitor.</title>
        <authorList>
            <person name="Kaur S."/>
            <person name="Stinson S.A."/>
            <person name="diCenzo G.C."/>
        </authorList>
    </citation>
    <scope>NUCLEOTIDE SEQUENCE</scope>
    <source>
        <strain evidence="9">QUZm001</strain>
    </source>
</reference>
<evidence type="ECO:0000256" key="1">
    <source>
        <dbReference type="ARBA" id="ARBA00022670"/>
    </source>
</evidence>
<dbReference type="AlphaFoldDB" id="A0AA38MAK4"/>
<keyword evidence="10" id="KW-1185">Reference proteome</keyword>
<feature type="domain" description="Peptidase S1" evidence="8">
    <location>
        <begin position="697"/>
        <end position="939"/>
    </location>
</feature>
<dbReference type="InterPro" id="IPR033116">
    <property type="entry name" value="TRYPSIN_SER"/>
</dbReference>
<evidence type="ECO:0000256" key="4">
    <source>
        <dbReference type="ARBA" id="ARBA00023157"/>
    </source>
</evidence>
<evidence type="ECO:0000256" key="6">
    <source>
        <dbReference type="SAM" id="MobiDB-lite"/>
    </source>
</evidence>
<dbReference type="SUPFAM" id="SSF50494">
    <property type="entry name" value="Trypsin-like serine proteases"/>
    <property type="match status" value="1"/>
</dbReference>
<dbReference type="InterPro" id="IPR018114">
    <property type="entry name" value="TRYPSIN_HIS"/>
</dbReference>
<name>A0AA38MAK4_9CUCU</name>
<dbReference type="PANTHER" id="PTHR24252">
    <property type="entry name" value="ACROSIN-RELATED"/>
    <property type="match status" value="1"/>
</dbReference>
<comment type="caution">
    <text evidence="9">The sequence shown here is derived from an EMBL/GenBank/DDBJ whole genome shotgun (WGS) entry which is preliminary data.</text>
</comment>
<proteinExistence type="predicted"/>
<evidence type="ECO:0000256" key="7">
    <source>
        <dbReference type="SAM" id="SignalP"/>
    </source>
</evidence>
<evidence type="ECO:0000256" key="2">
    <source>
        <dbReference type="ARBA" id="ARBA00022801"/>
    </source>
</evidence>
<feature type="compositionally biased region" description="Low complexity" evidence="6">
    <location>
        <begin position="300"/>
        <end position="311"/>
    </location>
</feature>
<feature type="compositionally biased region" description="Polar residues" evidence="6">
    <location>
        <begin position="348"/>
        <end position="362"/>
    </location>
</feature>
<feature type="compositionally biased region" description="Low complexity" evidence="6">
    <location>
        <begin position="626"/>
        <end position="653"/>
    </location>
</feature>
<dbReference type="PRINTS" id="PR00722">
    <property type="entry name" value="CHYMOTRYPSIN"/>
</dbReference>
<protein>
    <recommendedName>
        <fullName evidence="8">Peptidase S1 domain-containing protein</fullName>
    </recommendedName>
</protein>
<feature type="signal peptide" evidence="7">
    <location>
        <begin position="1"/>
        <end position="21"/>
    </location>
</feature>
<dbReference type="PROSITE" id="PS50240">
    <property type="entry name" value="TRYPSIN_DOM"/>
    <property type="match status" value="1"/>
</dbReference>
<dbReference type="GO" id="GO:0006508">
    <property type="term" value="P:proteolysis"/>
    <property type="evidence" value="ECO:0007669"/>
    <property type="project" value="UniProtKB-KW"/>
</dbReference>
<evidence type="ECO:0000313" key="9">
    <source>
        <dbReference type="EMBL" id="KAJ3649176.1"/>
    </source>
</evidence>
<sequence length="944" mass="103031">MTLIRLADLLLLALDYDPTQSRKLFGGYRITPRFCKPTRKSTSSLGGPSICMFNHECSQRNGQVVGACMDGFLFGACCQLPAGAMGELIDSDINPVTSVSNEVMVSTPSPMEIMSNGVSQIAQSLLSPGILPTVEDNAVVQISDQPMFSTTGVTHTTAPETFILHGISNSISPNDFRVTTKAPMEEDRKTTIRLEDTTVPYSEAPTIHISISNSPTPGYQKPIFRPKPPKPTDGDKYVLVPTISHMTPNKTQEVDSIVNILQMLNESSTNNPSYGYTSKKPPSTSYVFSATPTRRPGYSPPTTTKKPPSTSYVFSTTVKPRRTTTPITTTTRRKTKPTKTSNKKTTPVRNTIQGSGHSTVANSPLAFLSTKPPSTSYVYSGLPTRRPGSTVNTHVAGPGFSVTSAPGQYPTPAPTLIVLSPVTDDELLTKRPLEEPLYGSPEAVYTSPRPPYPRPSINSNVKPINSVTINNHVTQNIYSTSERPQPTVLITPKPSISSSLSPYDYFNTAAVEAETSPDQLINFPPVRNPNLNMSNPGLEEDDITTPAFIEDDVLNTKVESFVNKIIQGLQEPFAGLKDVVYNKSTTTVGTTTKKPIKKQGTTTKKPSAKPTSRPSSARPVTSRPATTKPTVRRSTTVRRPGSSTSSRRPSTTTKKPKTTKKPQTTTESYIEEENTLPDSEQYRDQCGIRPLYKTGRIVGGKGATFGEFPWQVLVRESTWLGLFTKNKCGGVLISNKYVMTAAHCQPGFLASLVAVFGEFDISGDFETRRPLTRNVKRVIVHRKYDPATFENDLALLELESPVKFDAHIIPICLPRDNEDFTGRMATVTGWGRLKYGGGVPSVLQEVQVPIMENHVCQEMFRTAGHSKVILDSFLCAGYANGQKDSCEGDSGGPLVLQRPDGRYQLTGTVSHGIKCAAPYLPGVYMRTTFFKPWIVAITGIDTSY</sequence>
<evidence type="ECO:0000256" key="5">
    <source>
        <dbReference type="RuleBase" id="RU363034"/>
    </source>
</evidence>
<keyword evidence="4" id="KW-1015">Disulfide bond</keyword>
<dbReference type="Gene3D" id="2.40.10.10">
    <property type="entry name" value="Trypsin-like serine proteases"/>
    <property type="match status" value="1"/>
</dbReference>
<dbReference type="SMART" id="SM00020">
    <property type="entry name" value="Tryp_SPc"/>
    <property type="match status" value="1"/>
</dbReference>
<feature type="compositionally biased region" description="Low complexity" evidence="6">
    <location>
        <begin position="601"/>
        <end position="619"/>
    </location>
</feature>
<dbReference type="InterPro" id="IPR001314">
    <property type="entry name" value="Peptidase_S1A"/>
</dbReference>
<dbReference type="FunFam" id="2.40.10.10:FF:000006">
    <property type="entry name" value="Serine proteinase stubble"/>
    <property type="match status" value="1"/>
</dbReference>
<evidence type="ECO:0000256" key="3">
    <source>
        <dbReference type="ARBA" id="ARBA00022825"/>
    </source>
</evidence>
<dbReference type="InterPro" id="IPR043504">
    <property type="entry name" value="Peptidase_S1_PA_chymotrypsin"/>
</dbReference>
<keyword evidence="3 5" id="KW-0720">Serine protease</keyword>
<evidence type="ECO:0000259" key="8">
    <source>
        <dbReference type="PROSITE" id="PS50240"/>
    </source>
</evidence>
<dbReference type="InterPro" id="IPR009003">
    <property type="entry name" value="Peptidase_S1_PA"/>
</dbReference>
<feature type="region of interest" description="Disordered" evidence="6">
    <location>
        <begin position="433"/>
        <end position="459"/>
    </location>
</feature>
<dbReference type="GO" id="GO:0004252">
    <property type="term" value="F:serine-type endopeptidase activity"/>
    <property type="evidence" value="ECO:0007669"/>
    <property type="project" value="InterPro"/>
</dbReference>
<gene>
    <name evidence="9" type="ORF">Zmor_020931</name>
</gene>
<organism evidence="9 10">
    <name type="scientific">Zophobas morio</name>
    <dbReference type="NCBI Taxonomy" id="2755281"/>
    <lineage>
        <taxon>Eukaryota</taxon>
        <taxon>Metazoa</taxon>
        <taxon>Ecdysozoa</taxon>
        <taxon>Arthropoda</taxon>
        <taxon>Hexapoda</taxon>
        <taxon>Insecta</taxon>
        <taxon>Pterygota</taxon>
        <taxon>Neoptera</taxon>
        <taxon>Endopterygota</taxon>
        <taxon>Coleoptera</taxon>
        <taxon>Polyphaga</taxon>
        <taxon>Cucujiformia</taxon>
        <taxon>Tenebrionidae</taxon>
        <taxon>Zophobas</taxon>
    </lineage>
</organism>